<evidence type="ECO:0000313" key="2">
    <source>
        <dbReference type="EMBL" id="MDV5170288.1"/>
    </source>
</evidence>
<dbReference type="SUPFAM" id="SSF47336">
    <property type="entry name" value="ACP-like"/>
    <property type="match status" value="1"/>
</dbReference>
<name>A0ABU3ZJW8_9GAMM</name>
<dbReference type="Pfam" id="PF00550">
    <property type="entry name" value="PP-binding"/>
    <property type="match status" value="1"/>
</dbReference>
<evidence type="ECO:0000313" key="3">
    <source>
        <dbReference type="Proteomes" id="UP001186452"/>
    </source>
</evidence>
<dbReference type="EMBL" id="JAWJZI010000005">
    <property type="protein sequence ID" value="MDV5170288.1"/>
    <property type="molecule type" value="Genomic_DNA"/>
</dbReference>
<dbReference type="RefSeq" id="WP_317523084.1">
    <property type="nucleotide sequence ID" value="NZ_JAWJZI010000005.1"/>
</dbReference>
<accession>A0ABU3ZJW8</accession>
<comment type="caution">
    <text evidence="2">The sequence shown here is derived from an EMBL/GenBank/DDBJ whole genome shotgun (WGS) entry which is preliminary data.</text>
</comment>
<sequence>MIDPASSIANALKRIAPEIDISDIDLDEDLREECDLDSMDFLNLLAAIKQQTGVSIPEDDYPKVRSYSQLIAYLSNRDQS</sequence>
<dbReference type="PROSITE" id="PS50075">
    <property type="entry name" value="CARRIER"/>
    <property type="match status" value="1"/>
</dbReference>
<reference evidence="2 3" key="1">
    <citation type="submission" date="2023-10" db="EMBL/GenBank/DDBJ databases">
        <title>Marine bacteria isolated from horseshoe crab.</title>
        <authorList>
            <person name="Cheng T.H."/>
        </authorList>
    </citation>
    <scope>NUCLEOTIDE SEQUENCE [LARGE SCALE GENOMIC DNA]</scope>
    <source>
        <strain evidence="2 3">HSC6</strain>
    </source>
</reference>
<dbReference type="Proteomes" id="UP001186452">
    <property type="component" value="Unassembled WGS sequence"/>
</dbReference>
<dbReference type="Gene3D" id="1.10.1200.10">
    <property type="entry name" value="ACP-like"/>
    <property type="match status" value="1"/>
</dbReference>
<dbReference type="InterPro" id="IPR036736">
    <property type="entry name" value="ACP-like_sf"/>
</dbReference>
<proteinExistence type="predicted"/>
<evidence type="ECO:0000259" key="1">
    <source>
        <dbReference type="PROSITE" id="PS50075"/>
    </source>
</evidence>
<feature type="domain" description="Carrier" evidence="1">
    <location>
        <begin position="2"/>
        <end position="78"/>
    </location>
</feature>
<protein>
    <submittedName>
        <fullName evidence="2">Acyl carrier protein</fullName>
    </submittedName>
</protein>
<keyword evidence="3" id="KW-1185">Reference proteome</keyword>
<gene>
    <name evidence="2" type="ORF">R2X38_14880</name>
</gene>
<organism evidence="2 3">
    <name type="scientific">Photobacterium rosenbergii</name>
    <dbReference type="NCBI Taxonomy" id="294936"/>
    <lineage>
        <taxon>Bacteria</taxon>
        <taxon>Pseudomonadati</taxon>
        <taxon>Pseudomonadota</taxon>
        <taxon>Gammaproteobacteria</taxon>
        <taxon>Vibrionales</taxon>
        <taxon>Vibrionaceae</taxon>
        <taxon>Photobacterium</taxon>
    </lineage>
</organism>
<dbReference type="InterPro" id="IPR009081">
    <property type="entry name" value="PP-bd_ACP"/>
</dbReference>